<comment type="caution">
    <text evidence="2">The sequence shown here is derived from an EMBL/GenBank/DDBJ whole genome shotgun (WGS) entry which is preliminary data.</text>
</comment>
<name>A0ABQ4X019_9ASTR</name>
<gene>
    <name evidence="2" type="ORF">Tco_0653261</name>
</gene>
<proteinExistence type="predicted"/>
<organism evidence="2 3">
    <name type="scientific">Tanacetum coccineum</name>
    <dbReference type="NCBI Taxonomy" id="301880"/>
    <lineage>
        <taxon>Eukaryota</taxon>
        <taxon>Viridiplantae</taxon>
        <taxon>Streptophyta</taxon>
        <taxon>Embryophyta</taxon>
        <taxon>Tracheophyta</taxon>
        <taxon>Spermatophyta</taxon>
        <taxon>Magnoliopsida</taxon>
        <taxon>eudicotyledons</taxon>
        <taxon>Gunneridae</taxon>
        <taxon>Pentapetalae</taxon>
        <taxon>asterids</taxon>
        <taxon>campanulids</taxon>
        <taxon>Asterales</taxon>
        <taxon>Asteraceae</taxon>
        <taxon>Asteroideae</taxon>
        <taxon>Anthemideae</taxon>
        <taxon>Anthemidinae</taxon>
        <taxon>Tanacetum</taxon>
    </lineage>
</organism>
<evidence type="ECO:0000313" key="2">
    <source>
        <dbReference type="EMBL" id="GJS58477.1"/>
    </source>
</evidence>
<reference evidence="2" key="1">
    <citation type="journal article" date="2022" name="Int. J. Mol. Sci.">
        <title>Draft Genome of Tanacetum Coccineum: Genomic Comparison of Closely Related Tanacetum-Family Plants.</title>
        <authorList>
            <person name="Yamashiro T."/>
            <person name="Shiraishi A."/>
            <person name="Nakayama K."/>
            <person name="Satake H."/>
        </authorList>
    </citation>
    <scope>NUCLEOTIDE SEQUENCE</scope>
</reference>
<protein>
    <submittedName>
        <fullName evidence="2">Uncharacterized protein</fullName>
    </submittedName>
</protein>
<sequence length="324" mass="38987">MMIIETDHELAIRLTHEEQEKYTIEERARLLAEFFERRKKQLAAERAEAIRNKPPTRTQVRNRMITYLKHMGKYTHQQLKHKNFEEVQKLYEREKKWIDDFKPIDDDSQQQAESTKKRPRADSEEESSKKQKLEEDNDAEKEELRDSMDVVPRDDVAIDVESLATKYPIVDWKTHILNENMMYYQIIRADGSSKNYKIFSEMLDDFDRQDVIDLHRLVNERYKTTSPEGYDMLLWGDLKTLFEPNEEDKIWKNQQDYNLISWRLFDSCGVHVLLMNTGVAIHMMIEKKYPLTQEMLSRMLNRRLEVDYESEMAFELIRFTKSQL</sequence>
<feature type="compositionally biased region" description="Basic and acidic residues" evidence="1">
    <location>
        <begin position="114"/>
        <end position="134"/>
    </location>
</feature>
<dbReference type="Proteomes" id="UP001151760">
    <property type="component" value="Unassembled WGS sequence"/>
</dbReference>
<feature type="region of interest" description="Disordered" evidence="1">
    <location>
        <begin position="102"/>
        <end position="150"/>
    </location>
</feature>
<dbReference type="EMBL" id="BQNB010009081">
    <property type="protein sequence ID" value="GJS58477.1"/>
    <property type="molecule type" value="Genomic_DNA"/>
</dbReference>
<accession>A0ABQ4X019</accession>
<evidence type="ECO:0000256" key="1">
    <source>
        <dbReference type="SAM" id="MobiDB-lite"/>
    </source>
</evidence>
<keyword evidence="3" id="KW-1185">Reference proteome</keyword>
<reference evidence="2" key="2">
    <citation type="submission" date="2022-01" db="EMBL/GenBank/DDBJ databases">
        <authorList>
            <person name="Yamashiro T."/>
            <person name="Shiraishi A."/>
            <person name="Satake H."/>
            <person name="Nakayama K."/>
        </authorList>
    </citation>
    <scope>NUCLEOTIDE SEQUENCE</scope>
</reference>
<evidence type="ECO:0000313" key="3">
    <source>
        <dbReference type="Proteomes" id="UP001151760"/>
    </source>
</evidence>